<dbReference type="InterPro" id="IPR000742">
    <property type="entry name" value="EGF"/>
</dbReference>
<feature type="region of interest" description="Disordered" evidence="7">
    <location>
        <begin position="99"/>
        <end position="127"/>
    </location>
</feature>
<feature type="compositionally biased region" description="Polar residues" evidence="7">
    <location>
        <begin position="170"/>
        <end position="190"/>
    </location>
</feature>
<dbReference type="PROSITE" id="PS01187">
    <property type="entry name" value="EGF_CA"/>
    <property type="match status" value="1"/>
</dbReference>
<dbReference type="SMART" id="SM00032">
    <property type="entry name" value="CCP"/>
    <property type="match status" value="2"/>
</dbReference>
<dbReference type="SMART" id="SM00179">
    <property type="entry name" value="EGF_CA"/>
    <property type="match status" value="2"/>
</dbReference>
<dbReference type="SUPFAM" id="SSF57535">
    <property type="entry name" value="Complement control module/SCR domain"/>
    <property type="match status" value="2"/>
</dbReference>
<evidence type="ECO:0000256" key="1">
    <source>
        <dbReference type="ARBA" id="ARBA00022536"/>
    </source>
</evidence>
<evidence type="ECO:0000256" key="5">
    <source>
        <dbReference type="ARBA" id="ARBA00023180"/>
    </source>
</evidence>
<feature type="compositionally biased region" description="Low complexity" evidence="7">
    <location>
        <begin position="199"/>
        <end position="220"/>
    </location>
</feature>
<dbReference type="GO" id="GO:0005509">
    <property type="term" value="F:calcium ion binding"/>
    <property type="evidence" value="ECO:0007669"/>
    <property type="project" value="InterPro"/>
</dbReference>
<dbReference type="Pfam" id="PF12662">
    <property type="entry name" value="cEGF"/>
    <property type="match status" value="1"/>
</dbReference>
<keyword evidence="5" id="KW-0325">Glycoprotein</keyword>
<dbReference type="SMART" id="SM00181">
    <property type="entry name" value="EGF"/>
    <property type="match status" value="3"/>
</dbReference>
<dbReference type="InterPro" id="IPR000436">
    <property type="entry name" value="Sushi_SCR_CCP_dom"/>
</dbReference>
<dbReference type="InterPro" id="IPR050751">
    <property type="entry name" value="ECM_structural_protein"/>
</dbReference>
<comment type="caution">
    <text evidence="6">Lacks conserved residue(s) required for the propagation of feature annotation.</text>
</comment>
<evidence type="ECO:0000256" key="4">
    <source>
        <dbReference type="ARBA" id="ARBA00023157"/>
    </source>
</evidence>
<dbReference type="InterPro" id="IPR018097">
    <property type="entry name" value="EGF_Ca-bd_CS"/>
</dbReference>
<dbReference type="PaxDb" id="30732-ENSOMEP00000010857"/>
<keyword evidence="4" id="KW-1015">Disulfide bond</keyword>
<organism evidence="9 10">
    <name type="scientific">Oryzias melastigma</name>
    <name type="common">Marine medaka</name>
    <dbReference type="NCBI Taxonomy" id="30732"/>
    <lineage>
        <taxon>Eukaryota</taxon>
        <taxon>Metazoa</taxon>
        <taxon>Chordata</taxon>
        <taxon>Craniata</taxon>
        <taxon>Vertebrata</taxon>
        <taxon>Euteleostomi</taxon>
        <taxon>Actinopterygii</taxon>
        <taxon>Neopterygii</taxon>
        <taxon>Teleostei</taxon>
        <taxon>Neoteleostei</taxon>
        <taxon>Acanthomorphata</taxon>
        <taxon>Ovalentaria</taxon>
        <taxon>Atherinomorphae</taxon>
        <taxon>Beloniformes</taxon>
        <taxon>Adrianichthyidae</taxon>
        <taxon>Oryziinae</taxon>
        <taxon>Oryzias</taxon>
    </lineage>
</organism>
<dbReference type="InterPro" id="IPR000152">
    <property type="entry name" value="EGF-type_Asp/Asn_hydroxyl_site"/>
</dbReference>
<dbReference type="STRING" id="30732.ENSOMEP00000010857"/>
<dbReference type="FunFam" id="2.10.25.10:FF:000005">
    <property type="entry name" value="Fibrillin 2"/>
    <property type="match status" value="1"/>
</dbReference>
<evidence type="ECO:0000259" key="8">
    <source>
        <dbReference type="PROSITE" id="PS50923"/>
    </source>
</evidence>
<dbReference type="InterPro" id="IPR035976">
    <property type="entry name" value="Sushi/SCR/CCP_sf"/>
</dbReference>
<dbReference type="PROSITE" id="PS50923">
    <property type="entry name" value="SUSHI"/>
    <property type="match status" value="2"/>
</dbReference>
<feature type="domain" description="Sushi" evidence="8">
    <location>
        <begin position="1"/>
        <end position="46"/>
    </location>
</feature>
<dbReference type="PANTHER" id="PTHR24034">
    <property type="entry name" value="EGF-LIKE DOMAIN-CONTAINING PROTEIN"/>
    <property type="match status" value="1"/>
</dbReference>
<dbReference type="Gene3D" id="2.10.70.10">
    <property type="entry name" value="Complement Module, domain 1"/>
    <property type="match status" value="2"/>
</dbReference>
<dbReference type="PROSITE" id="PS01186">
    <property type="entry name" value="EGF_2"/>
    <property type="match status" value="1"/>
</dbReference>
<proteinExistence type="predicted"/>
<dbReference type="PROSITE" id="PS00010">
    <property type="entry name" value="ASX_HYDROXYL"/>
    <property type="match status" value="1"/>
</dbReference>
<dbReference type="Proteomes" id="UP000261560">
    <property type="component" value="Unplaced"/>
</dbReference>
<dbReference type="GO" id="GO:0048251">
    <property type="term" value="P:elastic fiber assembly"/>
    <property type="evidence" value="ECO:0007669"/>
    <property type="project" value="TreeGrafter"/>
</dbReference>
<dbReference type="InterPro" id="IPR026823">
    <property type="entry name" value="cEGF"/>
</dbReference>
<evidence type="ECO:0000256" key="6">
    <source>
        <dbReference type="PROSITE-ProRule" id="PRU00302"/>
    </source>
</evidence>
<evidence type="ECO:0000313" key="10">
    <source>
        <dbReference type="Proteomes" id="UP000261560"/>
    </source>
</evidence>
<dbReference type="InterPro" id="IPR001881">
    <property type="entry name" value="EGF-like_Ca-bd_dom"/>
</dbReference>
<name>A0A3B3C1C5_ORYME</name>
<keyword evidence="2" id="KW-0732">Signal</keyword>
<keyword evidence="10" id="KW-1185">Reference proteome</keyword>
<dbReference type="Ensembl" id="ENSOMET00000017765.1">
    <property type="protein sequence ID" value="ENSOMEP00000010857.1"/>
    <property type="gene ID" value="ENSOMEG00000012119.1"/>
</dbReference>
<dbReference type="CDD" id="cd00033">
    <property type="entry name" value="CCP"/>
    <property type="match status" value="2"/>
</dbReference>
<evidence type="ECO:0000256" key="3">
    <source>
        <dbReference type="ARBA" id="ARBA00022737"/>
    </source>
</evidence>
<keyword evidence="6" id="KW-0768">Sushi</keyword>
<feature type="domain" description="Sushi" evidence="8">
    <location>
        <begin position="265"/>
        <end position="329"/>
    </location>
</feature>
<dbReference type="InterPro" id="IPR049883">
    <property type="entry name" value="NOTCH1_EGF-like"/>
</dbReference>
<dbReference type="Pfam" id="PF00084">
    <property type="entry name" value="Sushi"/>
    <property type="match status" value="2"/>
</dbReference>
<accession>A0A3B3C1C5</accession>
<dbReference type="Gene3D" id="2.10.25.10">
    <property type="entry name" value="Laminin"/>
    <property type="match status" value="3"/>
</dbReference>
<reference evidence="9" key="2">
    <citation type="submission" date="2025-09" db="UniProtKB">
        <authorList>
            <consortium name="Ensembl"/>
        </authorList>
    </citation>
    <scope>IDENTIFICATION</scope>
</reference>
<feature type="compositionally biased region" description="Polar residues" evidence="7">
    <location>
        <begin position="105"/>
        <end position="123"/>
    </location>
</feature>
<protein>
    <recommendedName>
        <fullName evidence="8">Sushi domain-containing protein</fullName>
    </recommendedName>
</protein>
<evidence type="ECO:0000313" key="9">
    <source>
        <dbReference type="Ensembl" id="ENSOMEP00000010857.1"/>
    </source>
</evidence>
<keyword evidence="3" id="KW-0677">Repeat</keyword>
<dbReference type="AlphaFoldDB" id="A0A3B3C1C5"/>
<dbReference type="SUPFAM" id="SSF57184">
    <property type="entry name" value="Growth factor receptor domain"/>
    <property type="match status" value="1"/>
</dbReference>
<sequence length="504" mass="55274">MHGTIHMNEDGSWVEFSCNNGFRLHGPSKLYCRGHSWNGTNPVCREWDINMDQTLQIQQHLDNQAPSLSKTPDLISSLLTSKQASSEKTKTYLREVSAEDVDHTVPSTSSFTSGKEPQESFSITHAPDVTDFTGSVLRQTSNRHYSKSPMTVLNEHASLPDNQTVLETATGTDEAQHQTQTQHLDNNKSPDGQYPPISVHPASTSSSSSASHADSLPLSSISTQPPLPPSFTVPSTPFNNTDSLFIGNHIHFKNLTVQLYHRRWPACPYPPVPAHGTFYIRNIDNPNPGEFRYYIEYVCSPGYTLVHGDRHNYCQQGGNWSGTTPVCLELNPCAENNGGCSQLCSYSRIYNQNLNQMQTTTQCHCRPGFALQEDGRTCRDVDECLLPAAATGCMFGCVNTAGSFHCQCPPGHSKLTADGLCHDTDECVANQGLGPCMHQCHNSAGSYRCSCTFGYILAADGHDCLPECPSGYRKFTAAPPENMTVQPLKGKCVGKEKTTVTNES</sequence>
<dbReference type="PANTHER" id="PTHR24034:SF137">
    <property type="entry name" value="SI:DKEY-163F14.6"/>
    <property type="match status" value="1"/>
</dbReference>
<dbReference type="GeneTree" id="ENSGT00940000165409"/>
<dbReference type="Pfam" id="PF07645">
    <property type="entry name" value="EGF_CA"/>
    <property type="match status" value="1"/>
</dbReference>
<feature type="region of interest" description="Disordered" evidence="7">
    <location>
        <begin position="170"/>
        <end position="234"/>
    </location>
</feature>
<keyword evidence="1" id="KW-0245">EGF-like domain</keyword>
<reference evidence="9" key="1">
    <citation type="submission" date="2025-08" db="UniProtKB">
        <authorList>
            <consortium name="Ensembl"/>
        </authorList>
    </citation>
    <scope>IDENTIFICATION</scope>
</reference>
<evidence type="ECO:0000256" key="7">
    <source>
        <dbReference type="SAM" id="MobiDB-lite"/>
    </source>
</evidence>
<evidence type="ECO:0000256" key="2">
    <source>
        <dbReference type="ARBA" id="ARBA00022729"/>
    </source>
</evidence>
<dbReference type="InterPro" id="IPR009030">
    <property type="entry name" value="Growth_fac_rcpt_cys_sf"/>
</dbReference>
<dbReference type="CDD" id="cd00054">
    <property type="entry name" value="EGF_CA"/>
    <property type="match status" value="2"/>
</dbReference>